<keyword evidence="1" id="KW-1133">Transmembrane helix</keyword>
<dbReference type="InterPro" id="IPR019727">
    <property type="entry name" value="ATP_synth_F0_fsu_mt_fun"/>
</dbReference>
<name>A0AAV5RP63_STABA</name>
<proteinExistence type="predicted"/>
<dbReference type="Pfam" id="PF10791">
    <property type="entry name" value="F1F0-ATPsyn_F"/>
    <property type="match status" value="1"/>
</dbReference>
<reference evidence="2 3" key="1">
    <citation type="journal article" date="2023" name="Elife">
        <title>Identification of key yeast species and microbe-microbe interactions impacting larval growth of Drosophila in the wild.</title>
        <authorList>
            <person name="Mure A."/>
            <person name="Sugiura Y."/>
            <person name="Maeda R."/>
            <person name="Honda K."/>
            <person name="Sakurai N."/>
            <person name="Takahashi Y."/>
            <person name="Watada M."/>
            <person name="Katoh T."/>
            <person name="Gotoh A."/>
            <person name="Gotoh Y."/>
            <person name="Taniguchi I."/>
            <person name="Nakamura K."/>
            <person name="Hayashi T."/>
            <person name="Katayama T."/>
            <person name="Uemura T."/>
            <person name="Hattori Y."/>
        </authorList>
    </citation>
    <scope>NUCLEOTIDE SEQUENCE [LARGE SCALE GENOMIC DNA]</scope>
    <source>
        <strain evidence="2 3">SB-73</strain>
    </source>
</reference>
<feature type="transmembrane region" description="Helical" evidence="1">
    <location>
        <begin position="72"/>
        <end position="90"/>
    </location>
</feature>
<dbReference type="EMBL" id="BTGC01000008">
    <property type="protein sequence ID" value="GMM53210.1"/>
    <property type="molecule type" value="Genomic_DNA"/>
</dbReference>
<accession>A0AAV5RP63</accession>
<sequence>MSTQFTRKISSLIPPKIASPSSVSTGKGMGNMTRVINFYQNLPRGKAPAVVPKTFSEKYYQKYIATNSSKPLVHFILFFLTTGYSLDYYFHLRHEH</sequence>
<gene>
    <name evidence="2" type="ORF">DASB73_041730</name>
</gene>
<keyword evidence="3" id="KW-1185">Reference proteome</keyword>
<evidence type="ECO:0000256" key="1">
    <source>
        <dbReference type="SAM" id="Phobius"/>
    </source>
</evidence>
<comment type="caution">
    <text evidence="2">The sequence shown here is derived from an EMBL/GenBank/DDBJ whole genome shotgun (WGS) entry which is preliminary data.</text>
</comment>
<dbReference type="AlphaFoldDB" id="A0AAV5RP63"/>
<keyword evidence="1" id="KW-0812">Transmembrane</keyword>
<protein>
    <submittedName>
        <fullName evidence="2">F1F0 ATP synthase subunit F</fullName>
    </submittedName>
</protein>
<evidence type="ECO:0000313" key="2">
    <source>
        <dbReference type="EMBL" id="GMM53210.1"/>
    </source>
</evidence>
<dbReference type="Proteomes" id="UP001362899">
    <property type="component" value="Unassembled WGS sequence"/>
</dbReference>
<keyword evidence="1" id="KW-0472">Membrane</keyword>
<organism evidence="2 3">
    <name type="scientific">Starmerella bacillaris</name>
    <name type="common">Yeast</name>
    <name type="synonym">Candida zemplinina</name>
    <dbReference type="NCBI Taxonomy" id="1247836"/>
    <lineage>
        <taxon>Eukaryota</taxon>
        <taxon>Fungi</taxon>
        <taxon>Dikarya</taxon>
        <taxon>Ascomycota</taxon>
        <taxon>Saccharomycotina</taxon>
        <taxon>Dipodascomycetes</taxon>
        <taxon>Dipodascales</taxon>
        <taxon>Trichomonascaceae</taxon>
        <taxon>Starmerella</taxon>
    </lineage>
</organism>
<dbReference type="PANTHER" id="PTHR28161">
    <property type="entry name" value="ATP SYNTHASE SUBUNIT F, MITOCHONDRIAL"/>
    <property type="match status" value="1"/>
</dbReference>
<dbReference type="GO" id="GO:0046933">
    <property type="term" value="F:proton-transporting ATP synthase activity, rotational mechanism"/>
    <property type="evidence" value="ECO:0007669"/>
    <property type="project" value="TreeGrafter"/>
</dbReference>
<evidence type="ECO:0000313" key="3">
    <source>
        <dbReference type="Proteomes" id="UP001362899"/>
    </source>
</evidence>
<dbReference type="PANTHER" id="PTHR28161:SF1">
    <property type="entry name" value="ATP SYNTHASE SUBUNIT F, MITOCHONDRIAL"/>
    <property type="match status" value="1"/>
</dbReference>